<protein>
    <submittedName>
        <fullName evidence="3">GNAT family N-acetyltransferase</fullName>
    </submittedName>
</protein>
<organism evidence="3">
    <name type="scientific">Chlorobaculum parvum</name>
    <dbReference type="NCBI Taxonomy" id="274539"/>
    <lineage>
        <taxon>Bacteria</taxon>
        <taxon>Pseudomonadati</taxon>
        <taxon>Chlorobiota</taxon>
        <taxon>Chlorobiia</taxon>
        <taxon>Chlorobiales</taxon>
        <taxon>Chlorobiaceae</taxon>
        <taxon>Chlorobaculum</taxon>
    </lineage>
</organism>
<dbReference type="InterPro" id="IPR000182">
    <property type="entry name" value="GNAT_dom"/>
</dbReference>
<dbReference type="EMBL" id="DRSK01000090">
    <property type="protein sequence ID" value="HHE07586.1"/>
    <property type="molecule type" value="Genomic_DNA"/>
</dbReference>
<feature type="region of interest" description="Disordered" evidence="1">
    <location>
        <begin position="154"/>
        <end position="177"/>
    </location>
</feature>
<evidence type="ECO:0000259" key="2">
    <source>
        <dbReference type="PROSITE" id="PS51186"/>
    </source>
</evidence>
<dbReference type="InterPro" id="IPR016181">
    <property type="entry name" value="Acyl_CoA_acyltransferase"/>
</dbReference>
<dbReference type="Proteomes" id="UP000886059">
    <property type="component" value="Unassembled WGS sequence"/>
</dbReference>
<dbReference type="SUPFAM" id="SSF55729">
    <property type="entry name" value="Acyl-CoA N-acyltransferases (Nat)"/>
    <property type="match status" value="1"/>
</dbReference>
<comment type="caution">
    <text evidence="3">The sequence shown here is derived from an EMBL/GenBank/DDBJ whole genome shotgun (WGS) entry which is preliminary data.</text>
</comment>
<accession>A0A7C5DBP0</accession>
<dbReference type="AlphaFoldDB" id="A0A7C5DBP0"/>
<proteinExistence type="predicted"/>
<dbReference type="GO" id="GO:0016747">
    <property type="term" value="F:acyltransferase activity, transferring groups other than amino-acyl groups"/>
    <property type="evidence" value="ECO:0007669"/>
    <property type="project" value="InterPro"/>
</dbReference>
<evidence type="ECO:0000313" key="3">
    <source>
        <dbReference type="EMBL" id="HHE07586.1"/>
    </source>
</evidence>
<evidence type="ECO:0000256" key="1">
    <source>
        <dbReference type="SAM" id="MobiDB-lite"/>
    </source>
</evidence>
<dbReference type="PROSITE" id="PS51186">
    <property type="entry name" value="GNAT"/>
    <property type="match status" value="1"/>
</dbReference>
<dbReference type="CDD" id="cd04301">
    <property type="entry name" value="NAT_SF"/>
    <property type="match status" value="1"/>
</dbReference>
<reference evidence="3" key="1">
    <citation type="journal article" date="2020" name="mSystems">
        <title>Genome- and Community-Level Interaction Insights into Carbon Utilization and Element Cycling Functions of Hydrothermarchaeota in Hydrothermal Sediment.</title>
        <authorList>
            <person name="Zhou Z."/>
            <person name="Liu Y."/>
            <person name="Xu W."/>
            <person name="Pan J."/>
            <person name="Luo Z.H."/>
            <person name="Li M."/>
        </authorList>
    </citation>
    <scope>NUCLEOTIDE SEQUENCE [LARGE SCALE GENOMIC DNA]</scope>
    <source>
        <strain evidence="3">HyVt-628</strain>
    </source>
</reference>
<sequence length="192" mass="21491">MKYKGKVTLFRSLECSTAVSVVSDPKLGWRSYALGDIEIIDCPSDHLGMLTERFQLRPIRTGDGPLLNGAERDAFVSPLDESNNNPESVRDNLADFIAASKQDEILLLFDNDNEKCVGYSGGHIDNEHADLGHLRWMWVDPSLRGHGLDSMLIKKKRRSGKTEGSAQNGTLSLRNPEGRHQSLSVQWILPYR</sequence>
<dbReference type="Pfam" id="PF00583">
    <property type="entry name" value="Acetyltransf_1"/>
    <property type="match status" value="1"/>
</dbReference>
<gene>
    <name evidence="3" type="ORF">ENL01_01490</name>
</gene>
<dbReference type="Gene3D" id="3.40.630.30">
    <property type="match status" value="1"/>
</dbReference>
<name>A0A7C5DBP0_9CHLB</name>
<feature type="compositionally biased region" description="Polar residues" evidence="1">
    <location>
        <begin position="162"/>
        <end position="173"/>
    </location>
</feature>
<feature type="domain" description="N-acetyltransferase" evidence="2">
    <location>
        <begin position="54"/>
        <end position="192"/>
    </location>
</feature>